<keyword evidence="6" id="KW-1185">Reference proteome</keyword>
<keyword evidence="5" id="KW-0969">Cilium</keyword>
<comment type="function">
    <text evidence="1">Required for the efficient initiation of filament assembly.</text>
</comment>
<feature type="coiled-coil region" evidence="4">
    <location>
        <begin position="7"/>
        <end position="58"/>
    </location>
</feature>
<keyword evidence="5" id="KW-0966">Cell projection</keyword>
<evidence type="ECO:0000256" key="1">
    <source>
        <dbReference type="ARBA" id="ARBA00002397"/>
    </source>
</evidence>
<keyword evidence="5" id="KW-0282">Flagellum</keyword>
<name>A0A7W5GX25_9GAMM</name>
<dbReference type="InterPro" id="IPR036679">
    <property type="entry name" value="FlgN-like_sf"/>
</dbReference>
<dbReference type="SUPFAM" id="SSF140566">
    <property type="entry name" value="FlgN-like"/>
    <property type="match status" value="1"/>
</dbReference>
<dbReference type="EMBL" id="JACHXQ010000001">
    <property type="protein sequence ID" value="MBB3182883.1"/>
    <property type="molecule type" value="Genomic_DNA"/>
</dbReference>
<dbReference type="GO" id="GO:0044780">
    <property type="term" value="P:bacterial-type flagellum assembly"/>
    <property type="evidence" value="ECO:0007669"/>
    <property type="project" value="InterPro"/>
</dbReference>
<keyword evidence="4" id="KW-0175">Coiled coil</keyword>
<sequence>MSLRRLLEQQQSRLGALNRLLENEQAQLISGTIDGQQLENIAQKKSQLLSSLEDTESNRVRVQLRLGYAMGGDGARQAAMDVGCLDQWQATLELAADTARLNERNGRLARLRMTHNQQMLDYIHSIAEKSVYAPDGRTMTGQRRLNTSA</sequence>
<proteinExistence type="inferred from homology"/>
<gene>
    <name evidence="5" type="ORF">FHR95_000407</name>
</gene>
<dbReference type="Gene3D" id="1.20.58.300">
    <property type="entry name" value="FlgN-like"/>
    <property type="match status" value="1"/>
</dbReference>
<reference evidence="5 6" key="1">
    <citation type="submission" date="2020-08" db="EMBL/GenBank/DDBJ databases">
        <title>Genomic Encyclopedia of Type Strains, Phase III (KMG-III): the genomes of soil and plant-associated and newly described type strains.</title>
        <authorList>
            <person name="Whitman W."/>
        </authorList>
    </citation>
    <scope>NUCLEOTIDE SEQUENCE [LARGE SCALE GENOMIC DNA]</scope>
    <source>
        <strain evidence="5 6">CECT 7341</strain>
    </source>
</reference>
<organism evidence="5 6">
    <name type="scientific">Halomonas fontilapidosi</name>
    <dbReference type="NCBI Taxonomy" id="616675"/>
    <lineage>
        <taxon>Bacteria</taxon>
        <taxon>Pseudomonadati</taxon>
        <taxon>Pseudomonadota</taxon>
        <taxon>Gammaproteobacteria</taxon>
        <taxon>Oceanospirillales</taxon>
        <taxon>Halomonadaceae</taxon>
        <taxon>Halomonas</taxon>
    </lineage>
</organism>
<dbReference type="Pfam" id="PF05130">
    <property type="entry name" value="FlgN"/>
    <property type="match status" value="1"/>
</dbReference>
<dbReference type="InterPro" id="IPR007809">
    <property type="entry name" value="FlgN-like"/>
</dbReference>
<dbReference type="RefSeq" id="WP_183313166.1">
    <property type="nucleotide sequence ID" value="NZ_JACHXQ010000001.1"/>
</dbReference>
<evidence type="ECO:0000313" key="6">
    <source>
        <dbReference type="Proteomes" id="UP000563050"/>
    </source>
</evidence>
<keyword evidence="3" id="KW-1005">Bacterial flagellum biogenesis</keyword>
<protein>
    <submittedName>
        <fullName evidence="5">Flagella synthesis protein FlgN</fullName>
    </submittedName>
</protein>
<evidence type="ECO:0000256" key="4">
    <source>
        <dbReference type="SAM" id="Coils"/>
    </source>
</evidence>
<evidence type="ECO:0000256" key="2">
    <source>
        <dbReference type="ARBA" id="ARBA00007703"/>
    </source>
</evidence>
<evidence type="ECO:0000256" key="3">
    <source>
        <dbReference type="ARBA" id="ARBA00022795"/>
    </source>
</evidence>
<comment type="caution">
    <text evidence="5">The sequence shown here is derived from an EMBL/GenBank/DDBJ whole genome shotgun (WGS) entry which is preliminary data.</text>
</comment>
<evidence type="ECO:0000313" key="5">
    <source>
        <dbReference type="EMBL" id="MBB3182883.1"/>
    </source>
</evidence>
<dbReference type="AlphaFoldDB" id="A0A7W5GX25"/>
<accession>A0A7W5GX25</accession>
<dbReference type="Proteomes" id="UP000563050">
    <property type="component" value="Unassembled WGS sequence"/>
</dbReference>
<comment type="similarity">
    <text evidence="2">Belongs to the FlgN family.</text>
</comment>